<evidence type="ECO:0000313" key="8">
    <source>
        <dbReference type="Ensembl" id="ENSPEMP00000022146.2"/>
    </source>
</evidence>
<feature type="transmembrane region" description="Helical" evidence="7">
    <location>
        <begin position="432"/>
        <end position="458"/>
    </location>
</feature>
<feature type="transmembrane region" description="Helical" evidence="7">
    <location>
        <begin position="356"/>
        <end position="378"/>
    </location>
</feature>
<dbReference type="PANTHER" id="PTHR10766">
    <property type="entry name" value="TRANSMEMBRANE 9 SUPERFAMILY PROTEIN"/>
    <property type="match status" value="1"/>
</dbReference>
<feature type="transmembrane region" description="Helical" evidence="7">
    <location>
        <begin position="502"/>
        <end position="524"/>
    </location>
</feature>
<reference evidence="8" key="3">
    <citation type="submission" date="2025-09" db="UniProtKB">
        <authorList>
            <consortium name="Ensembl"/>
        </authorList>
    </citation>
    <scope>IDENTIFICATION</scope>
</reference>
<sequence>DLEFAMEPDVASDFLCLYLILPKYQDKEEVVLWMNTVGPYHNRQETYKYFSLPFCVGSKKSISHYHETLGEALQGVELEFSGLDIKFKDDVMPGTYCEIDLDKEKRDAFVYAIKNHYWYQMYIDDLPIWGIVGEADENGEDYYLWTYKKLEIGFNGNRIVDVNLTSEGKVKLVPNTKIQMSYSVKWKKSDVKFEDRFDKYLDPSFFQHRVGFDPGWVNFLCTYLCVSYMQDRDLGDEYGWKQVHGDVFRPSSHPLIFSSLIGSGCQIFAVSLIVIIVAMIEDLYTERGSMLSTAIFVYAATSPVNGYFGGSLYARQGGRRWIKQMFIGAFLIPAMVCGTAFFINFIAIYYHASRAIPFGTMVAVCCICFFVILPLNLVGTILGRNLSGQPNFPCRVNAVPRCCVRSFKAVLMFLLRYFIFTSFWAYKIYYVYGFMMLVLVILCIVTVCVTIVCTYFLLNAEDYRWQWTSFLSAASTAIYVYMYSFYYYFFKTKMYGLFQTSFYFGYMAVFSTALGIMCGAIGYMGTSAFVRKIYTNVKID</sequence>
<evidence type="ECO:0000256" key="4">
    <source>
        <dbReference type="ARBA" id="ARBA00022729"/>
    </source>
</evidence>
<accession>A0A8C8VYU3</accession>
<dbReference type="PANTHER" id="PTHR10766:SF41">
    <property type="entry name" value="TRANSMEMBRANE 9 SUPERFAMILY MEMBER 3"/>
    <property type="match status" value="1"/>
</dbReference>
<dbReference type="Proteomes" id="UP000694547">
    <property type="component" value="Chromosome 1"/>
</dbReference>
<dbReference type="GO" id="GO:0072657">
    <property type="term" value="P:protein localization to membrane"/>
    <property type="evidence" value="ECO:0007669"/>
    <property type="project" value="TreeGrafter"/>
</dbReference>
<evidence type="ECO:0000256" key="6">
    <source>
        <dbReference type="ARBA" id="ARBA00023136"/>
    </source>
</evidence>
<dbReference type="GeneTree" id="ENSGT00940000155493"/>
<dbReference type="Pfam" id="PF02990">
    <property type="entry name" value="EMP70"/>
    <property type="match status" value="1"/>
</dbReference>
<reference evidence="8 9" key="1">
    <citation type="submission" date="2018-10" db="EMBL/GenBank/DDBJ databases">
        <title>Improved assembly of the deer mouse Peromyscus maniculatus genome.</title>
        <authorList>
            <person name="Lassance J.-M."/>
            <person name="Hoekstra H.E."/>
        </authorList>
    </citation>
    <scope>NUCLEOTIDE SEQUENCE [LARGE SCALE GENOMIC DNA]</scope>
</reference>
<feature type="transmembrane region" description="Helical" evidence="7">
    <location>
        <begin position="255"/>
        <end position="280"/>
    </location>
</feature>
<comment type="similarity">
    <text evidence="2 7">Belongs to the nonaspanin (TM9SF) (TC 9.A.2) family.</text>
</comment>
<proteinExistence type="inferred from homology"/>
<evidence type="ECO:0000256" key="1">
    <source>
        <dbReference type="ARBA" id="ARBA00004141"/>
    </source>
</evidence>
<dbReference type="GO" id="GO:0016020">
    <property type="term" value="C:membrane"/>
    <property type="evidence" value="ECO:0007669"/>
    <property type="project" value="UniProtKB-SubCell"/>
</dbReference>
<dbReference type="AlphaFoldDB" id="A0A8C8VYU3"/>
<name>A0A8C8VYU3_PERMB</name>
<evidence type="ECO:0000313" key="9">
    <source>
        <dbReference type="Proteomes" id="UP000694547"/>
    </source>
</evidence>
<evidence type="ECO:0000256" key="3">
    <source>
        <dbReference type="ARBA" id="ARBA00022692"/>
    </source>
</evidence>
<feature type="transmembrane region" description="Helical" evidence="7">
    <location>
        <begin position="326"/>
        <end position="350"/>
    </location>
</feature>
<keyword evidence="9" id="KW-1185">Reference proteome</keyword>
<feature type="transmembrane region" description="Helical" evidence="7">
    <location>
        <begin position="409"/>
        <end position="426"/>
    </location>
</feature>
<keyword evidence="5 7" id="KW-1133">Transmembrane helix</keyword>
<protein>
    <recommendedName>
        <fullName evidence="7">Transmembrane 9 superfamily member</fullName>
    </recommendedName>
</protein>
<feature type="transmembrane region" description="Helical" evidence="7">
    <location>
        <begin position="470"/>
        <end position="490"/>
    </location>
</feature>
<comment type="subcellular location">
    <subcellularLocation>
        <location evidence="1">Membrane</location>
        <topology evidence="1">Multi-pass membrane protein</topology>
    </subcellularLocation>
</comment>
<keyword evidence="6 7" id="KW-0472">Membrane</keyword>
<evidence type="ECO:0000256" key="7">
    <source>
        <dbReference type="RuleBase" id="RU363079"/>
    </source>
</evidence>
<keyword evidence="3 7" id="KW-0812">Transmembrane</keyword>
<dbReference type="InterPro" id="IPR004240">
    <property type="entry name" value="EMP70"/>
</dbReference>
<organism evidence="8 9">
    <name type="scientific">Peromyscus maniculatus bairdii</name>
    <name type="common">Prairie deer mouse</name>
    <dbReference type="NCBI Taxonomy" id="230844"/>
    <lineage>
        <taxon>Eukaryota</taxon>
        <taxon>Metazoa</taxon>
        <taxon>Chordata</taxon>
        <taxon>Craniata</taxon>
        <taxon>Vertebrata</taxon>
        <taxon>Euteleostomi</taxon>
        <taxon>Mammalia</taxon>
        <taxon>Eutheria</taxon>
        <taxon>Euarchontoglires</taxon>
        <taxon>Glires</taxon>
        <taxon>Rodentia</taxon>
        <taxon>Myomorpha</taxon>
        <taxon>Muroidea</taxon>
        <taxon>Cricetidae</taxon>
        <taxon>Neotominae</taxon>
        <taxon>Peromyscus</taxon>
    </lineage>
</organism>
<keyword evidence="4" id="KW-0732">Signal</keyword>
<feature type="transmembrane region" description="Helical" evidence="7">
    <location>
        <begin position="292"/>
        <end position="314"/>
    </location>
</feature>
<reference evidence="8" key="2">
    <citation type="submission" date="2025-08" db="UniProtKB">
        <authorList>
            <consortium name="Ensembl"/>
        </authorList>
    </citation>
    <scope>IDENTIFICATION</scope>
</reference>
<dbReference type="Ensembl" id="ENSPEMT00000026510.2">
    <property type="protein sequence ID" value="ENSPEMP00000022146.2"/>
    <property type="gene ID" value="ENSPEMG00000019600.2"/>
</dbReference>
<evidence type="ECO:0000256" key="2">
    <source>
        <dbReference type="ARBA" id="ARBA00005227"/>
    </source>
</evidence>
<evidence type="ECO:0000256" key="5">
    <source>
        <dbReference type="ARBA" id="ARBA00022989"/>
    </source>
</evidence>